<dbReference type="EMBL" id="MHCP01000036">
    <property type="protein sequence ID" value="OGY22758.1"/>
    <property type="molecule type" value="Genomic_DNA"/>
</dbReference>
<protein>
    <recommendedName>
        <fullName evidence="3">DUF4258 domain-containing protein</fullName>
    </recommendedName>
</protein>
<dbReference type="InterPro" id="IPR025354">
    <property type="entry name" value="DUF4258"/>
</dbReference>
<evidence type="ECO:0008006" key="3">
    <source>
        <dbReference type="Google" id="ProtNLM"/>
    </source>
</evidence>
<gene>
    <name evidence="1" type="ORF">A2172_05310</name>
</gene>
<dbReference type="Pfam" id="PF14076">
    <property type="entry name" value="DUF4258"/>
    <property type="match status" value="1"/>
</dbReference>
<dbReference type="STRING" id="1802593.A2172_05310"/>
<dbReference type="Proteomes" id="UP000176631">
    <property type="component" value="Unassembled WGS sequence"/>
</dbReference>
<reference evidence="1 2" key="1">
    <citation type="journal article" date="2016" name="Nat. Commun.">
        <title>Thousands of microbial genomes shed light on interconnected biogeochemical processes in an aquifer system.</title>
        <authorList>
            <person name="Anantharaman K."/>
            <person name="Brown C.T."/>
            <person name="Hug L.A."/>
            <person name="Sharon I."/>
            <person name="Castelle C.J."/>
            <person name="Probst A.J."/>
            <person name="Thomas B.C."/>
            <person name="Singh A."/>
            <person name="Wilkins M.J."/>
            <person name="Karaoz U."/>
            <person name="Brodie E.L."/>
            <person name="Williams K.H."/>
            <person name="Hubbard S.S."/>
            <person name="Banfield J.F."/>
        </authorList>
    </citation>
    <scope>NUCLEOTIDE SEQUENCE [LARGE SCALE GENOMIC DNA]</scope>
</reference>
<accession>A0A1G1W516</accession>
<comment type="caution">
    <text evidence="1">The sequence shown here is derived from an EMBL/GenBank/DDBJ whole genome shotgun (WGS) entry which is preliminary data.</text>
</comment>
<proteinExistence type="predicted"/>
<sequence>MELEEVRSKIRRGEYDLSEHAHAERQAEHITIKELEETVLSGEIIESYPKDPRGEGVLLGAKLKTRSLHVVCGKRDDRILIVTVYEPKPPKWIDYKTRSREVKSRR</sequence>
<evidence type="ECO:0000313" key="2">
    <source>
        <dbReference type="Proteomes" id="UP000176631"/>
    </source>
</evidence>
<dbReference type="AlphaFoldDB" id="A0A1G1W516"/>
<name>A0A1G1W516_9BACT</name>
<organism evidence="1 2">
    <name type="scientific">Candidatus Woykebacteria bacterium RBG_13_40_15</name>
    <dbReference type="NCBI Taxonomy" id="1802593"/>
    <lineage>
        <taxon>Bacteria</taxon>
        <taxon>Candidatus Woykeibacteriota</taxon>
    </lineage>
</organism>
<evidence type="ECO:0000313" key="1">
    <source>
        <dbReference type="EMBL" id="OGY22758.1"/>
    </source>
</evidence>